<dbReference type="AlphaFoldDB" id="A0A0E3RK09"/>
<evidence type="ECO:0000256" key="1">
    <source>
        <dbReference type="ARBA" id="ARBA00022801"/>
    </source>
</evidence>
<dbReference type="InterPro" id="IPR000387">
    <property type="entry name" value="Tyr_Pase_dom"/>
</dbReference>
<sequence>MKIYISAFHTPIIMPSLLSPKKMPSIEGIRIPMNFYVVLKEPVLLAGMSRPGKDTPWEKIGEAGFSKVVCLSSPEVNYDPYPLKVLFSAELEDLYHGYDPEDPEREERLIRQATAIIRSKMDEGEGIVVHCMGGIGRTGTVLGCVLRDLGFSAGEVLDYLDEINMHRGFGGWPETEWQGEMVRKY</sequence>
<dbReference type="STRING" id="213585.MSMAS_1566"/>
<dbReference type="GO" id="GO:0016791">
    <property type="term" value="F:phosphatase activity"/>
    <property type="evidence" value="ECO:0007669"/>
    <property type="project" value="UniProtKB-ARBA"/>
</dbReference>
<dbReference type="InterPro" id="IPR016130">
    <property type="entry name" value="Tyr_Pase_AS"/>
</dbReference>
<protein>
    <recommendedName>
        <fullName evidence="2">Tyrosine specific protein phosphatases domain-containing protein</fullName>
    </recommendedName>
</protein>
<dbReference type="PATRIC" id="fig|213585.10.peg.1984"/>
<feature type="domain" description="Tyrosine specific protein phosphatases" evidence="2">
    <location>
        <begin position="107"/>
        <end position="160"/>
    </location>
</feature>
<reference evidence="3 4" key="1">
    <citation type="submission" date="2014-07" db="EMBL/GenBank/DDBJ databases">
        <title>Methanogenic archaea and the global carbon cycle.</title>
        <authorList>
            <person name="Henriksen J.R."/>
            <person name="Luke J."/>
            <person name="Reinhart S."/>
            <person name="Benedict M.N."/>
            <person name="Youngblut N.D."/>
            <person name="Metcalf M.E."/>
            <person name="Whitaker R.J."/>
            <person name="Metcalf W.W."/>
        </authorList>
    </citation>
    <scope>NUCLEOTIDE SEQUENCE [LARGE SCALE GENOMIC DNA]</scope>
    <source>
        <strain evidence="3 4">S-6</strain>
    </source>
</reference>
<name>A0A0E3RK09_METMZ</name>
<gene>
    <name evidence="3" type="ORF">MSMAS_1566</name>
</gene>
<dbReference type="Proteomes" id="UP000033097">
    <property type="component" value="Chromosome"/>
</dbReference>
<organism evidence="3 4">
    <name type="scientific">Methanosarcina mazei S-6</name>
    <dbReference type="NCBI Taxonomy" id="213585"/>
    <lineage>
        <taxon>Archaea</taxon>
        <taxon>Methanobacteriati</taxon>
        <taxon>Methanobacteriota</taxon>
        <taxon>Stenosarchaea group</taxon>
        <taxon>Methanomicrobia</taxon>
        <taxon>Methanosarcinales</taxon>
        <taxon>Methanosarcinaceae</taxon>
        <taxon>Methanosarcina</taxon>
    </lineage>
</organism>
<dbReference type="InterPro" id="IPR029021">
    <property type="entry name" value="Prot-tyrosine_phosphatase-like"/>
</dbReference>
<dbReference type="Gene3D" id="3.90.190.10">
    <property type="entry name" value="Protein tyrosine phosphatase superfamily"/>
    <property type="match status" value="1"/>
</dbReference>
<evidence type="ECO:0000259" key="2">
    <source>
        <dbReference type="PROSITE" id="PS50056"/>
    </source>
</evidence>
<dbReference type="InterPro" id="IPR057023">
    <property type="entry name" value="PTP-SAK"/>
</dbReference>
<dbReference type="KEGG" id="mmj:MSMAS_1566"/>
<dbReference type="Pfam" id="PF22784">
    <property type="entry name" value="PTP-SAK"/>
    <property type="match status" value="1"/>
</dbReference>
<evidence type="ECO:0000313" key="4">
    <source>
        <dbReference type="Proteomes" id="UP000033097"/>
    </source>
</evidence>
<dbReference type="SUPFAM" id="SSF52799">
    <property type="entry name" value="(Phosphotyrosine protein) phosphatases II"/>
    <property type="match status" value="1"/>
</dbReference>
<proteinExistence type="predicted"/>
<dbReference type="EMBL" id="CP009512">
    <property type="protein sequence ID" value="AKB64762.1"/>
    <property type="molecule type" value="Genomic_DNA"/>
</dbReference>
<keyword evidence="1" id="KW-0378">Hydrolase</keyword>
<dbReference type="PROSITE" id="PS50056">
    <property type="entry name" value="TYR_PHOSPHATASE_2"/>
    <property type="match status" value="1"/>
</dbReference>
<evidence type="ECO:0000313" key="3">
    <source>
        <dbReference type="EMBL" id="AKB64762.1"/>
    </source>
</evidence>
<dbReference type="PROSITE" id="PS00383">
    <property type="entry name" value="TYR_PHOSPHATASE_1"/>
    <property type="match status" value="1"/>
</dbReference>
<dbReference type="HOGENOM" id="CLU_115701_0_0_2"/>
<accession>A0A0E3RK09</accession>